<dbReference type="EMBL" id="JAQQWL010000011">
    <property type="protein sequence ID" value="KAK8049945.1"/>
    <property type="molecule type" value="Genomic_DNA"/>
</dbReference>
<evidence type="ECO:0000256" key="2">
    <source>
        <dbReference type="ARBA" id="ARBA00022737"/>
    </source>
</evidence>
<dbReference type="InterPro" id="IPR009091">
    <property type="entry name" value="RCC1/BLIP-II"/>
</dbReference>
<reference evidence="6 7" key="1">
    <citation type="submission" date="2023-01" db="EMBL/GenBank/DDBJ databases">
        <title>Analysis of 21 Apiospora genomes using comparative genomics revels a genus with tremendous synthesis potential of carbohydrate active enzymes and secondary metabolites.</title>
        <authorList>
            <person name="Sorensen T."/>
        </authorList>
    </citation>
    <scope>NUCLEOTIDE SEQUENCE [LARGE SCALE GENOMIC DNA]</scope>
    <source>
        <strain evidence="6 7">CBS 135458</strain>
    </source>
</reference>
<dbReference type="PROSITE" id="PS50012">
    <property type="entry name" value="RCC1_3"/>
    <property type="match status" value="4"/>
</dbReference>
<keyword evidence="2" id="KW-0677">Repeat</keyword>
<evidence type="ECO:0000259" key="5">
    <source>
        <dbReference type="Pfam" id="PF25390"/>
    </source>
</evidence>
<proteinExistence type="predicted"/>
<dbReference type="InterPro" id="IPR058923">
    <property type="entry name" value="RCC1-like_dom"/>
</dbReference>
<evidence type="ECO:0000313" key="7">
    <source>
        <dbReference type="Proteomes" id="UP001480595"/>
    </source>
</evidence>
<dbReference type="Proteomes" id="UP001480595">
    <property type="component" value="Unassembled WGS sequence"/>
</dbReference>
<keyword evidence="1" id="KW-0344">Guanine-nucleotide releasing factor</keyword>
<feature type="domain" description="RCC1-like" evidence="5">
    <location>
        <begin position="4"/>
        <end position="320"/>
    </location>
</feature>
<gene>
    <name evidence="6" type="ORF">PG994_011675</name>
</gene>
<dbReference type="PANTHER" id="PTHR45982:SF5">
    <property type="entry name" value="RCC DOMAIN-CONTAINING PROTEIN ATS1"/>
    <property type="match status" value="1"/>
</dbReference>
<evidence type="ECO:0000256" key="3">
    <source>
        <dbReference type="PROSITE-ProRule" id="PRU00235"/>
    </source>
</evidence>
<dbReference type="RefSeq" id="XP_066712194.1">
    <property type="nucleotide sequence ID" value="XM_066863084.1"/>
</dbReference>
<dbReference type="InterPro" id="IPR000408">
    <property type="entry name" value="Reg_chr_condens"/>
</dbReference>
<organism evidence="6 7">
    <name type="scientific">Apiospora phragmitis</name>
    <dbReference type="NCBI Taxonomy" id="2905665"/>
    <lineage>
        <taxon>Eukaryota</taxon>
        <taxon>Fungi</taxon>
        <taxon>Dikarya</taxon>
        <taxon>Ascomycota</taxon>
        <taxon>Pezizomycotina</taxon>
        <taxon>Sordariomycetes</taxon>
        <taxon>Xylariomycetidae</taxon>
        <taxon>Amphisphaeriales</taxon>
        <taxon>Apiosporaceae</taxon>
        <taxon>Apiospora</taxon>
    </lineage>
</organism>
<name>A0ABR1TTG0_9PEZI</name>
<feature type="region of interest" description="Disordered" evidence="4">
    <location>
        <begin position="372"/>
        <end position="395"/>
    </location>
</feature>
<comment type="caution">
    <text evidence="6">The sequence shown here is derived from an EMBL/GenBank/DDBJ whole genome shotgun (WGS) entry which is preliminary data.</text>
</comment>
<evidence type="ECO:0000256" key="4">
    <source>
        <dbReference type="SAM" id="MobiDB-lite"/>
    </source>
</evidence>
<dbReference type="Gene3D" id="2.130.10.30">
    <property type="entry name" value="Regulator of chromosome condensation 1/beta-lactamase-inhibitor protein II"/>
    <property type="match status" value="2"/>
</dbReference>
<accession>A0ABR1TTG0</accession>
<dbReference type="PRINTS" id="PR00633">
    <property type="entry name" value="RCCNDNSATION"/>
</dbReference>
<dbReference type="Pfam" id="PF25390">
    <property type="entry name" value="WD40_RLD"/>
    <property type="match status" value="1"/>
</dbReference>
<dbReference type="PANTHER" id="PTHR45982">
    <property type="entry name" value="REGULATOR OF CHROMOSOME CONDENSATION"/>
    <property type="match status" value="1"/>
</dbReference>
<feature type="repeat" description="RCC1" evidence="3">
    <location>
        <begin position="2"/>
        <end position="56"/>
    </location>
</feature>
<dbReference type="InterPro" id="IPR051553">
    <property type="entry name" value="Ran_GTPase-activating"/>
</dbReference>
<feature type="repeat" description="RCC1" evidence="3">
    <location>
        <begin position="119"/>
        <end position="171"/>
    </location>
</feature>
<feature type="repeat" description="RCC1" evidence="3">
    <location>
        <begin position="277"/>
        <end position="314"/>
    </location>
</feature>
<feature type="repeat" description="RCC1" evidence="3">
    <location>
        <begin position="172"/>
        <end position="234"/>
    </location>
</feature>
<protein>
    <submittedName>
        <fullName evidence="6">Alpha-tubulin suppressor</fullName>
    </submittedName>
</protein>
<dbReference type="SUPFAM" id="SSF50985">
    <property type="entry name" value="RCC1/BLIP-II"/>
    <property type="match status" value="1"/>
</dbReference>
<dbReference type="GeneID" id="92096147"/>
<evidence type="ECO:0000256" key="1">
    <source>
        <dbReference type="ARBA" id="ARBA00022658"/>
    </source>
</evidence>
<sequence>MAGLFALGSNGSGQLGIGHKEDVSVPKPVLFHCEPPSEPIVKISAGGNHTVILTESGKAYWSGDSSKGACGITTISTADNAQFEELILAESETLGPIAHIACTWDSTTCVVRDEQGKARKVYSCGTGEQGQLGFEASGIVEPKLIPGFPPEGTEVTHLVSGMAHIVAVLDNGDAYGWGNGRKGQLGQAVALDDGAPPAPIINCAPCKIGSSSGVDFKVVNAVCGQYTTCLFGESTEGRVLVLGPDKWGLKSKAPSETPRWNTVDGGWGDIFVLGEDGTLTAWGRDEHGQLPPSYLPKITKFVAGSEHSVAVTDSNEVISWDGENTGTADHREMAHRGLSRGDGMSLRQGIFSLEVLKLQRLEQDVQLAGSTYTQRACTSEVNRRPPQQLQNSRGP</sequence>
<keyword evidence="7" id="KW-1185">Reference proteome</keyword>
<evidence type="ECO:0000313" key="6">
    <source>
        <dbReference type="EMBL" id="KAK8049945.1"/>
    </source>
</evidence>